<gene>
    <name evidence="2" type="ORF">DDE23_08450</name>
</gene>
<reference evidence="2 3" key="1">
    <citation type="journal article" date="2011" name="Syst. Appl. Microbiol.">
        <title>Defluviimonas denitrificans gen. nov., sp. nov., and Pararhodobacter aggregans gen. nov., sp. nov., non-phototrophic Rhodobacteraceae from the biofilter of a marine aquaculture.</title>
        <authorList>
            <person name="Foesel B.U."/>
            <person name="Drake H.L."/>
            <person name="Schramm A."/>
        </authorList>
    </citation>
    <scope>NUCLEOTIDE SEQUENCE [LARGE SCALE GENOMIC DNA]</scope>
    <source>
        <strain evidence="2 3">D1-19</strain>
    </source>
</reference>
<dbReference type="EMBL" id="QDDR01000003">
    <property type="protein sequence ID" value="PVE48153.1"/>
    <property type="molecule type" value="Genomic_DNA"/>
</dbReference>
<protein>
    <submittedName>
        <fullName evidence="2">Uncharacterized protein</fullName>
    </submittedName>
</protein>
<keyword evidence="3" id="KW-1185">Reference proteome</keyword>
<feature type="signal peptide" evidence="1">
    <location>
        <begin position="1"/>
        <end position="22"/>
    </location>
</feature>
<dbReference type="RefSeq" id="WP_107751527.1">
    <property type="nucleotide sequence ID" value="NZ_QBKF01000004.1"/>
</dbReference>
<evidence type="ECO:0000256" key="1">
    <source>
        <dbReference type="SAM" id="SignalP"/>
    </source>
</evidence>
<comment type="caution">
    <text evidence="2">The sequence shown here is derived from an EMBL/GenBank/DDBJ whole genome shotgun (WGS) entry which is preliminary data.</text>
</comment>
<dbReference type="AlphaFoldDB" id="A0A2T7UTR4"/>
<dbReference type="OrthoDB" id="9938915at2"/>
<dbReference type="Proteomes" id="UP000244810">
    <property type="component" value="Unassembled WGS sequence"/>
</dbReference>
<evidence type="ECO:0000313" key="2">
    <source>
        <dbReference type="EMBL" id="PVE48153.1"/>
    </source>
</evidence>
<proteinExistence type="predicted"/>
<sequence>MTRYLLAAAAALLPFAPLTARAEVDPAKAHAVIGMLRAYGCTLNEAQTGLFMSDMGTTPEEYQEVLADAVARGFATGDASVMGGVTLDADFCTLDQAPSADALLVEVMRYNDCQLEVSQVPTLLMPLGFMPETFRPAVQGALGDGRVVRTSDTLLTLSEAACHPAM</sequence>
<feature type="chain" id="PRO_5015550840" evidence="1">
    <location>
        <begin position="23"/>
        <end position="166"/>
    </location>
</feature>
<organism evidence="2 3">
    <name type="scientific">Pararhodobacter aggregans</name>
    <dbReference type="NCBI Taxonomy" id="404875"/>
    <lineage>
        <taxon>Bacteria</taxon>
        <taxon>Pseudomonadati</taxon>
        <taxon>Pseudomonadota</taxon>
        <taxon>Alphaproteobacteria</taxon>
        <taxon>Rhodobacterales</taxon>
        <taxon>Paracoccaceae</taxon>
        <taxon>Pararhodobacter</taxon>
    </lineage>
</organism>
<name>A0A2T7UTR4_9RHOB</name>
<accession>A0A2T7UTR4</accession>
<evidence type="ECO:0000313" key="3">
    <source>
        <dbReference type="Proteomes" id="UP000244810"/>
    </source>
</evidence>
<keyword evidence="1" id="KW-0732">Signal</keyword>